<protein>
    <submittedName>
        <fullName evidence="2">Uncharacterized protein</fullName>
    </submittedName>
</protein>
<evidence type="ECO:0000313" key="2">
    <source>
        <dbReference type="EMBL" id="WRT63928.1"/>
    </source>
</evidence>
<dbReference type="GeneID" id="87952986"/>
<dbReference type="EMBL" id="CP141881">
    <property type="protein sequence ID" value="WRT63928.1"/>
    <property type="molecule type" value="Genomic_DNA"/>
</dbReference>
<name>A0ABZ1CQX0_9TREE</name>
<dbReference type="RefSeq" id="XP_062788668.1">
    <property type="nucleotide sequence ID" value="XM_062932617.1"/>
</dbReference>
<evidence type="ECO:0000313" key="3">
    <source>
        <dbReference type="Proteomes" id="UP001329825"/>
    </source>
</evidence>
<feature type="region of interest" description="Disordered" evidence="1">
    <location>
        <begin position="27"/>
        <end position="78"/>
    </location>
</feature>
<feature type="compositionally biased region" description="Low complexity" evidence="1">
    <location>
        <begin position="27"/>
        <end position="36"/>
    </location>
</feature>
<keyword evidence="3" id="KW-1185">Reference proteome</keyword>
<feature type="region of interest" description="Disordered" evidence="1">
    <location>
        <begin position="1"/>
        <end position="20"/>
    </location>
</feature>
<feature type="compositionally biased region" description="Basic and acidic residues" evidence="1">
    <location>
        <begin position="37"/>
        <end position="61"/>
    </location>
</feature>
<organism evidence="2 3">
    <name type="scientific">Kwoniella shivajii</name>
    <dbReference type="NCBI Taxonomy" id="564305"/>
    <lineage>
        <taxon>Eukaryota</taxon>
        <taxon>Fungi</taxon>
        <taxon>Dikarya</taxon>
        <taxon>Basidiomycota</taxon>
        <taxon>Agaricomycotina</taxon>
        <taxon>Tremellomycetes</taxon>
        <taxon>Tremellales</taxon>
        <taxon>Cryptococcaceae</taxon>
        <taxon>Kwoniella</taxon>
    </lineage>
</organism>
<evidence type="ECO:0000256" key="1">
    <source>
        <dbReference type="SAM" id="MobiDB-lite"/>
    </source>
</evidence>
<reference evidence="2 3" key="1">
    <citation type="submission" date="2024-01" db="EMBL/GenBank/DDBJ databases">
        <title>Comparative genomics of Cryptococcus and Kwoniella reveals pathogenesis evolution and contrasting modes of karyotype evolution via chromosome fusion or intercentromeric recombination.</title>
        <authorList>
            <person name="Coelho M.A."/>
            <person name="David-Palma M."/>
            <person name="Shea T."/>
            <person name="Bowers K."/>
            <person name="McGinley-Smith S."/>
            <person name="Mohammad A.W."/>
            <person name="Gnirke A."/>
            <person name="Yurkov A.M."/>
            <person name="Nowrousian M."/>
            <person name="Sun S."/>
            <person name="Cuomo C.A."/>
            <person name="Heitman J."/>
        </authorList>
    </citation>
    <scope>NUCLEOTIDE SEQUENCE [LARGE SCALE GENOMIC DNA]</scope>
    <source>
        <strain evidence="2">CBS 11374</strain>
    </source>
</reference>
<feature type="compositionally biased region" description="Polar residues" evidence="1">
    <location>
        <begin position="7"/>
        <end position="20"/>
    </location>
</feature>
<dbReference type="Proteomes" id="UP001329825">
    <property type="component" value="Chromosome 1"/>
</dbReference>
<gene>
    <name evidence="2" type="ORF">IL334_000855</name>
</gene>
<sequence length="78" mass="8298">MAFRDSGSLQSAPVSTNVRNKYSFPSAKANAEAAEAAAERHPWYGDEAEDPRMGDYHHDPSTGKSVFRPGNAGASTGN</sequence>
<proteinExistence type="predicted"/>
<accession>A0ABZ1CQX0</accession>